<dbReference type="Pfam" id="PF00858">
    <property type="entry name" value="ASC"/>
    <property type="match status" value="1"/>
</dbReference>
<keyword evidence="3 12" id="KW-0813">Transport</keyword>
<name>A0A8J2K5Q0_9HEXA</name>
<evidence type="ECO:0000256" key="4">
    <source>
        <dbReference type="ARBA" id="ARBA00022461"/>
    </source>
</evidence>
<comment type="caution">
    <text evidence="14">The sequence shown here is derived from an EMBL/GenBank/DDBJ whole genome shotgun (WGS) entry which is preliminary data.</text>
</comment>
<dbReference type="GO" id="GO:0016020">
    <property type="term" value="C:membrane"/>
    <property type="evidence" value="ECO:0007669"/>
    <property type="project" value="UniProtKB-SubCell"/>
</dbReference>
<keyword evidence="10 12" id="KW-0739">Sodium transport</keyword>
<sequence>ARSNVSIVHIYFGDESTTARLRTELYGFTDLFANFGGLMGLCLGFSGLSLIEILYFLTIRACCRRRMLGQEQNRLQQQVMMENGNVSEGSHFQH</sequence>
<evidence type="ECO:0000256" key="10">
    <source>
        <dbReference type="ARBA" id="ARBA00023201"/>
    </source>
</evidence>
<evidence type="ECO:0000256" key="7">
    <source>
        <dbReference type="ARBA" id="ARBA00023053"/>
    </source>
</evidence>
<evidence type="ECO:0000256" key="11">
    <source>
        <dbReference type="ARBA" id="ARBA00023303"/>
    </source>
</evidence>
<evidence type="ECO:0000256" key="2">
    <source>
        <dbReference type="ARBA" id="ARBA00007193"/>
    </source>
</evidence>
<dbReference type="Proteomes" id="UP000708208">
    <property type="component" value="Unassembled WGS sequence"/>
</dbReference>
<keyword evidence="4 12" id="KW-0894">Sodium channel</keyword>
<evidence type="ECO:0000256" key="12">
    <source>
        <dbReference type="RuleBase" id="RU000679"/>
    </source>
</evidence>
<evidence type="ECO:0000313" key="14">
    <source>
        <dbReference type="EMBL" id="CAG7729802.1"/>
    </source>
</evidence>
<organism evidence="14 15">
    <name type="scientific">Allacma fusca</name>
    <dbReference type="NCBI Taxonomy" id="39272"/>
    <lineage>
        <taxon>Eukaryota</taxon>
        <taxon>Metazoa</taxon>
        <taxon>Ecdysozoa</taxon>
        <taxon>Arthropoda</taxon>
        <taxon>Hexapoda</taxon>
        <taxon>Collembola</taxon>
        <taxon>Symphypleona</taxon>
        <taxon>Sminthuridae</taxon>
        <taxon>Allacma</taxon>
    </lineage>
</organism>
<dbReference type="GO" id="GO:0005272">
    <property type="term" value="F:sodium channel activity"/>
    <property type="evidence" value="ECO:0007669"/>
    <property type="project" value="UniProtKB-KW"/>
</dbReference>
<dbReference type="AlphaFoldDB" id="A0A8J2K5Q0"/>
<evidence type="ECO:0000313" key="15">
    <source>
        <dbReference type="Proteomes" id="UP000708208"/>
    </source>
</evidence>
<comment type="similarity">
    <text evidence="2 12">Belongs to the amiloride-sensitive sodium channel (TC 1.A.6) family.</text>
</comment>
<evidence type="ECO:0000256" key="3">
    <source>
        <dbReference type="ARBA" id="ARBA00022448"/>
    </source>
</evidence>
<keyword evidence="11 12" id="KW-0407">Ion channel</keyword>
<keyword evidence="8 12" id="KW-0406">Ion transport</keyword>
<evidence type="ECO:0000256" key="8">
    <source>
        <dbReference type="ARBA" id="ARBA00023065"/>
    </source>
</evidence>
<evidence type="ECO:0000256" key="9">
    <source>
        <dbReference type="ARBA" id="ARBA00023136"/>
    </source>
</evidence>
<dbReference type="OrthoDB" id="6021021at2759"/>
<dbReference type="EMBL" id="CAJVCH010184386">
    <property type="protein sequence ID" value="CAG7729802.1"/>
    <property type="molecule type" value="Genomic_DNA"/>
</dbReference>
<dbReference type="InterPro" id="IPR001873">
    <property type="entry name" value="ENaC"/>
</dbReference>
<feature type="non-terminal residue" evidence="14">
    <location>
        <position position="1"/>
    </location>
</feature>
<keyword evidence="5 12" id="KW-0812">Transmembrane</keyword>
<keyword evidence="7" id="KW-0915">Sodium</keyword>
<evidence type="ECO:0000256" key="13">
    <source>
        <dbReference type="SAM" id="Phobius"/>
    </source>
</evidence>
<evidence type="ECO:0000256" key="1">
    <source>
        <dbReference type="ARBA" id="ARBA00004141"/>
    </source>
</evidence>
<protein>
    <submittedName>
        <fullName evidence="14">Uncharacterized protein</fullName>
    </submittedName>
</protein>
<keyword evidence="6 13" id="KW-1133">Transmembrane helix</keyword>
<evidence type="ECO:0000256" key="6">
    <source>
        <dbReference type="ARBA" id="ARBA00022989"/>
    </source>
</evidence>
<evidence type="ECO:0000256" key="5">
    <source>
        <dbReference type="ARBA" id="ARBA00022692"/>
    </source>
</evidence>
<keyword evidence="9 13" id="KW-0472">Membrane</keyword>
<reference evidence="14" key="1">
    <citation type="submission" date="2021-06" db="EMBL/GenBank/DDBJ databases">
        <authorList>
            <person name="Hodson N. C."/>
            <person name="Mongue J. A."/>
            <person name="Jaron S. K."/>
        </authorList>
    </citation>
    <scope>NUCLEOTIDE SEQUENCE</scope>
</reference>
<comment type="subcellular location">
    <subcellularLocation>
        <location evidence="1">Membrane</location>
        <topology evidence="1">Multi-pass membrane protein</topology>
    </subcellularLocation>
</comment>
<feature type="transmembrane region" description="Helical" evidence="13">
    <location>
        <begin position="31"/>
        <end position="57"/>
    </location>
</feature>
<proteinExistence type="inferred from homology"/>
<accession>A0A8J2K5Q0</accession>
<gene>
    <name evidence="14" type="ORF">AFUS01_LOCUS18494</name>
</gene>
<keyword evidence="15" id="KW-1185">Reference proteome</keyword>